<dbReference type="InterPro" id="IPR020845">
    <property type="entry name" value="AMP-binding_CS"/>
</dbReference>
<dbReference type="Gene3D" id="2.30.38.10">
    <property type="entry name" value="Luciferase, Domain 3"/>
    <property type="match status" value="1"/>
</dbReference>
<dbReference type="RefSeq" id="WP_104850336.1">
    <property type="nucleotide sequence ID" value="NZ_PKOZ01000011.1"/>
</dbReference>
<feature type="domain" description="AMP-binding enzyme C-terminal" evidence="4">
    <location>
        <begin position="454"/>
        <end position="529"/>
    </location>
</feature>
<dbReference type="InterPro" id="IPR000873">
    <property type="entry name" value="AMP-dep_synth/lig_dom"/>
</dbReference>
<comment type="similarity">
    <text evidence="1">Belongs to the ATP-dependent AMP-binding enzyme family.</text>
</comment>
<evidence type="ECO:0000259" key="3">
    <source>
        <dbReference type="Pfam" id="PF00501"/>
    </source>
</evidence>
<dbReference type="Proteomes" id="UP000239663">
    <property type="component" value="Unassembled WGS sequence"/>
</dbReference>
<evidence type="ECO:0000259" key="4">
    <source>
        <dbReference type="Pfam" id="PF13193"/>
    </source>
</evidence>
<dbReference type="GO" id="GO:0031956">
    <property type="term" value="F:medium-chain fatty acid-CoA ligase activity"/>
    <property type="evidence" value="ECO:0007669"/>
    <property type="project" value="TreeGrafter"/>
</dbReference>
<reference evidence="5 6" key="1">
    <citation type="submission" date="2017-12" db="EMBL/GenBank/DDBJ databases">
        <title>Taxonomic description and draft genome of Pradoshia cofamensis Gen. nov., sp. nov., a thermotolerant bacillale isolated from anterior gut of earthworm Eisenia fetida.</title>
        <authorList>
            <person name="Saha T."/>
            <person name="Chakraborty R."/>
        </authorList>
    </citation>
    <scope>NUCLEOTIDE SEQUENCE [LARGE SCALE GENOMIC DNA]</scope>
    <source>
        <strain evidence="5 6">EAG3</strain>
    </source>
</reference>
<dbReference type="PANTHER" id="PTHR43201:SF5">
    <property type="entry name" value="MEDIUM-CHAIN ACYL-COA LIGASE ACSF2, MITOCHONDRIAL"/>
    <property type="match status" value="1"/>
</dbReference>
<dbReference type="OrthoDB" id="9803968at2"/>
<organism evidence="5 6">
    <name type="scientific">Pradoshia eiseniae</name>
    <dbReference type="NCBI Taxonomy" id="2064768"/>
    <lineage>
        <taxon>Bacteria</taxon>
        <taxon>Bacillati</taxon>
        <taxon>Bacillota</taxon>
        <taxon>Bacilli</taxon>
        <taxon>Bacillales</taxon>
        <taxon>Bacillaceae</taxon>
        <taxon>Pradoshia</taxon>
    </lineage>
</organism>
<proteinExistence type="inferred from homology"/>
<protein>
    <submittedName>
        <fullName evidence="5">AMP-binding protein</fullName>
    </submittedName>
</protein>
<dbReference type="EMBL" id="PKOZ01000011">
    <property type="protein sequence ID" value="PQD94335.1"/>
    <property type="molecule type" value="Genomic_DNA"/>
</dbReference>
<evidence type="ECO:0000313" key="6">
    <source>
        <dbReference type="Proteomes" id="UP000239663"/>
    </source>
</evidence>
<dbReference type="AlphaFoldDB" id="A0A2S7MX68"/>
<evidence type="ECO:0000256" key="2">
    <source>
        <dbReference type="ARBA" id="ARBA00022598"/>
    </source>
</evidence>
<accession>A0A2S7MX68</accession>
<dbReference type="Pfam" id="PF13193">
    <property type="entry name" value="AMP-binding_C"/>
    <property type="match status" value="1"/>
</dbReference>
<dbReference type="PANTHER" id="PTHR43201">
    <property type="entry name" value="ACYL-COA SYNTHETASE"/>
    <property type="match status" value="1"/>
</dbReference>
<dbReference type="SUPFAM" id="SSF56801">
    <property type="entry name" value="Acetyl-CoA synthetase-like"/>
    <property type="match status" value="1"/>
</dbReference>
<dbReference type="Gene3D" id="3.40.50.980">
    <property type="match status" value="2"/>
</dbReference>
<dbReference type="InterPro" id="IPR045851">
    <property type="entry name" value="AMP-bd_C_sf"/>
</dbReference>
<dbReference type="InterPro" id="IPR025110">
    <property type="entry name" value="AMP-bd_C"/>
</dbReference>
<dbReference type="PROSITE" id="PS00455">
    <property type="entry name" value="AMP_BINDING"/>
    <property type="match status" value="1"/>
</dbReference>
<evidence type="ECO:0000256" key="1">
    <source>
        <dbReference type="ARBA" id="ARBA00006432"/>
    </source>
</evidence>
<comment type="caution">
    <text evidence="5">The sequence shown here is derived from an EMBL/GenBank/DDBJ whole genome shotgun (WGS) entry which is preliminary data.</text>
</comment>
<keyword evidence="6" id="KW-1185">Reference proteome</keyword>
<dbReference type="GO" id="GO:0006631">
    <property type="term" value="P:fatty acid metabolic process"/>
    <property type="evidence" value="ECO:0007669"/>
    <property type="project" value="TreeGrafter"/>
</dbReference>
<keyword evidence="2" id="KW-0436">Ligase</keyword>
<name>A0A2S7MX68_9BACI</name>
<feature type="domain" description="AMP-dependent synthetase/ligase" evidence="3">
    <location>
        <begin position="14"/>
        <end position="403"/>
    </location>
</feature>
<dbReference type="Gene3D" id="3.30.300.30">
    <property type="match status" value="1"/>
</dbReference>
<gene>
    <name evidence="5" type="ORF">CYL18_14985</name>
</gene>
<dbReference type="CDD" id="cd05917">
    <property type="entry name" value="FACL_like_2"/>
    <property type="match status" value="1"/>
</dbReference>
<evidence type="ECO:0000313" key="5">
    <source>
        <dbReference type="EMBL" id="PQD94335.1"/>
    </source>
</evidence>
<dbReference type="FunFam" id="3.30.300.30:FF:000008">
    <property type="entry name" value="2,3-dihydroxybenzoate-AMP ligase"/>
    <property type="match status" value="1"/>
</dbReference>
<dbReference type="Pfam" id="PF00501">
    <property type="entry name" value="AMP-binding"/>
    <property type="match status" value="1"/>
</dbReference>
<sequence length="545" mass="61356">MADLVELTVGGLLEEVTMKFGSREAVVYPELGIRLTYQEFDELTNEAAKAFMALGIEKGDHLAVWTTNQPEWLTAQFATGKMGAVLVTVNTSYRARELEYLLRQSDSSTFILQESFKDNSYIETLYEIVPELKDSKPGELKSERFPHLRNVIVLGETRYPGTYTWADVMQMAGQISDAKLGKRKKSLHHDDVINMQYTSGTTGFPKGVMLSHYNIVNNAINISEGMKLTQRDRMCIPVPFFHCFGCVLGTLTAVSAGAAMVPLLEFNPRRVLQTVQDEKCTVLHGVPTMFIAEMNLEDFDRYNLSTLRTGIMAGSTCPIEVMKGVVERMGARELTIVFGQTESSPGITQTRTDDPLDLRVTSIGRPMPNIEVKIVEPGTEREVPRLEHGELITRGYHVMKGYYNDPHATAAAITPDGWLHTGDLAVMDENGYCSITGRLKDMIIRGGENIYPREIEEFLYQHPQIMDVQVIGVPDEKYGEELMAWIIPKDGHDLTAEDVRAYCEGKISRFKIPRYIEFTDEYPMTASGKIQKYKLREKSAEILTQ</sequence>
<dbReference type="FunFam" id="3.40.50.12780:FF:000003">
    <property type="entry name" value="Long-chain-fatty-acid--CoA ligase FadD"/>
    <property type="match status" value="1"/>
</dbReference>